<proteinExistence type="predicted"/>
<gene>
    <name evidence="4" type="ORF">COX83_04780</name>
</gene>
<sequence length="114" mass="13084">MDIRSQEIQSKAIKFTMEEDGKIVGRISLFFIVNDLHDEPYGLIEDVFVDDTQRGKGIGTLLIQHVIDEAKKHGCRKLIAQSRYGKNGIHLLYERLGFTDHGKNFRMDFVSTND</sequence>
<feature type="domain" description="N-acetyltransferase" evidence="3">
    <location>
        <begin position="1"/>
        <end position="114"/>
    </location>
</feature>
<keyword evidence="1 4" id="KW-0808">Transferase</keyword>
<dbReference type="SUPFAM" id="SSF55729">
    <property type="entry name" value="Acyl-CoA N-acyltransferases (Nat)"/>
    <property type="match status" value="1"/>
</dbReference>
<protein>
    <submittedName>
        <fullName evidence="4">GNAT family N-acetyltransferase</fullName>
    </submittedName>
</protein>
<evidence type="ECO:0000313" key="5">
    <source>
        <dbReference type="Proteomes" id="UP000230078"/>
    </source>
</evidence>
<comment type="caution">
    <text evidence="4">The sequence shown here is derived from an EMBL/GenBank/DDBJ whole genome shotgun (WGS) entry which is preliminary data.</text>
</comment>
<evidence type="ECO:0000313" key="4">
    <source>
        <dbReference type="EMBL" id="PIZ92237.1"/>
    </source>
</evidence>
<dbReference type="PANTHER" id="PTHR43877">
    <property type="entry name" value="AMINOALKYLPHOSPHONATE N-ACETYLTRANSFERASE-RELATED-RELATED"/>
    <property type="match status" value="1"/>
</dbReference>
<evidence type="ECO:0000256" key="2">
    <source>
        <dbReference type="ARBA" id="ARBA00023315"/>
    </source>
</evidence>
<accession>A0A2M7V1L9</accession>
<dbReference type="Pfam" id="PF00583">
    <property type="entry name" value="Acetyltransf_1"/>
    <property type="match status" value="1"/>
</dbReference>
<dbReference type="GO" id="GO:0016747">
    <property type="term" value="F:acyltransferase activity, transferring groups other than amino-acyl groups"/>
    <property type="evidence" value="ECO:0007669"/>
    <property type="project" value="InterPro"/>
</dbReference>
<dbReference type="CDD" id="cd04301">
    <property type="entry name" value="NAT_SF"/>
    <property type="match status" value="1"/>
</dbReference>
<evidence type="ECO:0000256" key="1">
    <source>
        <dbReference type="ARBA" id="ARBA00022679"/>
    </source>
</evidence>
<dbReference type="AlphaFoldDB" id="A0A2M7V1L9"/>
<organism evidence="4 5">
    <name type="scientific">Candidatus Magasanikbacteria bacterium CG_4_10_14_0_2_um_filter_41_31</name>
    <dbReference type="NCBI Taxonomy" id="1974639"/>
    <lineage>
        <taxon>Bacteria</taxon>
        <taxon>Candidatus Magasanikiibacteriota</taxon>
    </lineage>
</organism>
<reference evidence="5" key="1">
    <citation type="submission" date="2017-09" db="EMBL/GenBank/DDBJ databases">
        <title>Depth-based differentiation of microbial function through sediment-hosted aquifers and enrichment of novel symbionts in the deep terrestrial subsurface.</title>
        <authorList>
            <person name="Probst A.J."/>
            <person name="Ladd B."/>
            <person name="Jarett J.K."/>
            <person name="Geller-Mcgrath D.E."/>
            <person name="Sieber C.M.K."/>
            <person name="Emerson J.B."/>
            <person name="Anantharaman K."/>
            <person name="Thomas B.C."/>
            <person name="Malmstrom R."/>
            <person name="Stieglmeier M."/>
            <person name="Klingl A."/>
            <person name="Woyke T."/>
            <person name="Ryan C.M."/>
            <person name="Banfield J.F."/>
        </authorList>
    </citation>
    <scope>NUCLEOTIDE SEQUENCE [LARGE SCALE GENOMIC DNA]</scope>
</reference>
<dbReference type="InterPro" id="IPR050832">
    <property type="entry name" value="Bact_Acetyltransf"/>
</dbReference>
<dbReference type="InterPro" id="IPR000182">
    <property type="entry name" value="GNAT_dom"/>
</dbReference>
<name>A0A2M7V1L9_9BACT</name>
<dbReference type="PANTHER" id="PTHR43877:SF1">
    <property type="entry name" value="ACETYLTRANSFERASE"/>
    <property type="match status" value="1"/>
</dbReference>
<dbReference type="Gene3D" id="3.40.630.30">
    <property type="match status" value="1"/>
</dbReference>
<evidence type="ECO:0000259" key="3">
    <source>
        <dbReference type="PROSITE" id="PS51186"/>
    </source>
</evidence>
<dbReference type="InterPro" id="IPR016181">
    <property type="entry name" value="Acyl_CoA_acyltransferase"/>
</dbReference>
<dbReference type="EMBL" id="PFPI01000064">
    <property type="protein sequence ID" value="PIZ92237.1"/>
    <property type="molecule type" value="Genomic_DNA"/>
</dbReference>
<keyword evidence="2" id="KW-0012">Acyltransferase</keyword>
<dbReference type="Proteomes" id="UP000230078">
    <property type="component" value="Unassembled WGS sequence"/>
</dbReference>
<dbReference type="PROSITE" id="PS51186">
    <property type="entry name" value="GNAT"/>
    <property type="match status" value="1"/>
</dbReference>